<evidence type="ECO:0000313" key="1">
    <source>
        <dbReference type="EMBL" id="MFB9994968.1"/>
    </source>
</evidence>
<organism evidence="1 2">
    <name type="scientific">Deinococcus oregonensis</name>
    <dbReference type="NCBI Taxonomy" id="1805970"/>
    <lineage>
        <taxon>Bacteria</taxon>
        <taxon>Thermotogati</taxon>
        <taxon>Deinococcota</taxon>
        <taxon>Deinococci</taxon>
        <taxon>Deinococcales</taxon>
        <taxon>Deinococcaceae</taxon>
        <taxon>Deinococcus</taxon>
    </lineage>
</organism>
<reference evidence="1 2" key="1">
    <citation type="submission" date="2024-09" db="EMBL/GenBank/DDBJ databases">
        <authorList>
            <person name="Sun Q."/>
            <person name="Mori K."/>
        </authorList>
    </citation>
    <scope>NUCLEOTIDE SEQUENCE [LARGE SCALE GENOMIC DNA]</scope>
    <source>
        <strain evidence="1 2">JCM 13503</strain>
    </source>
</reference>
<sequence length="51" mass="5782">MTVSFWPPNRLTRAQQEEWRLAAQSALTAPSRTGHDLAQQFGVAEVTIRAW</sequence>
<comment type="caution">
    <text evidence="1">The sequence shown here is derived from an EMBL/GenBank/DDBJ whole genome shotgun (WGS) entry which is preliminary data.</text>
</comment>
<protein>
    <submittedName>
        <fullName evidence="1">Uncharacterized protein</fullName>
    </submittedName>
</protein>
<accession>A0ABV6B5C7</accession>
<dbReference type="Proteomes" id="UP001589733">
    <property type="component" value="Unassembled WGS sequence"/>
</dbReference>
<evidence type="ECO:0000313" key="2">
    <source>
        <dbReference type="Proteomes" id="UP001589733"/>
    </source>
</evidence>
<proteinExistence type="predicted"/>
<gene>
    <name evidence="1" type="ORF">ACFFLM_23755</name>
</gene>
<dbReference type="EMBL" id="JBHLYR010000073">
    <property type="protein sequence ID" value="MFB9994968.1"/>
    <property type="molecule type" value="Genomic_DNA"/>
</dbReference>
<name>A0ABV6B5C7_9DEIO</name>
<keyword evidence="2" id="KW-1185">Reference proteome</keyword>
<dbReference type="RefSeq" id="WP_380016440.1">
    <property type="nucleotide sequence ID" value="NZ_JBHLYR010000073.1"/>
</dbReference>